<keyword evidence="3" id="KW-1185">Reference proteome</keyword>
<reference evidence="2 3" key="1">
    <citation type="submission" date="2019-02" db="EMBL/GenBank/DDBJ databases">
        <title>Jishengella sp. nov., isolated from a root of Zingiber montanum.</title>
        <authorList>
            <person name="Kuncharoen N."/>
            <person name="Kudo T."/>
            <person name="Masahiro Y."/>
            <person name="Ohkuma M."/>
            <person name="Tanasupawat S."/>
        </authorList>
    </citation>
    <scope>NUCLEOTIDE SEQUENCE [LARGE SCALE GENOMIC DNA]</scope>
    <source>
        <strain evidence="2 3">PLAI 1-1</strain>
    </source>
</reference>
<dbReference type="SUPFAM" id="SSF88713">
    <property type="entry name" value="Glycoside hydrolase/deacetylase"/>
    <property type="match status" value="1"/>
</dbReference>
<dbReference type="PROSITE" id="PS51677">
    <property type="entry name" value="NODB"/>
    <property type="match status" value="1"/>
</dbReference>
<organism evidence="2 3">
    <name type="scientific">Micromonospora zingiberis</name>
    <dbReference type="NCBI Taxonomy" id="2053011"/>
    <lineage>
        <taxon>Bacteria</taxon>
        <taxon>Bacillati</taxon>
        <taxon>Actinomycetota</taxon>
        <taxon>Actinomycetes</taxon>
        <taxon>Micromonosporales</taxon>
        <taxon>Micromonosporaceae</taxon>
        <taxon>Micromonospora</taxon>
    </lineage>
</organism>
<dbReference type="Proteomes" id="UP000292274">
    <property type="component" value="Unassembled WGS sequence"/>
</dbReference>
<dbReference type="PANTHER" id="PTHR10587:SF137">
    <property type="entry name" value="4-DEOXY-4-FORMAMIDO-L-ARABINOSE-PHOSPHOUNDECAPRENOL DEFORMYLASE ARND-RELATED"/>
    <property type="match status" value="1"/>
</dbReference>
<dbReference type="GO" id="GO:0005975">
    <property type="term" value="P:carbohydrate metabolic process"/>
    <property type="evidence" value="ECO:0007669"/>
    <property type="project" value="InterPro"/>
</dbReference>
<evidence type="ECO:0000259" key="1">
    <source>
        <dbReference type="PROSITE" id="PS51677"/>
    </source>
</evidence>
<dbReference type="AlphaFoldDB" id="A0A4R0G8Z3"/>
<dbReference type="RefSeq" id="WP_131307122.1">
    <property type="nucleotide sequence ID" value="NZ_SJJR01000019.1"/>
</dbReference>
<dbReference type="CDD" id="cd10917">
    <property type="entry name" value="CE4_NodB_like_6s_7s"/>
    <property type="match status" value="1"/>
</dbReference>
<dbReference type="Pfam" id="PF01522">
    <property type="entry name" value="Polysacc_deac_1"/>
    <property type="match status" value="1"/>
</dbReference>
<gene>
    <name evidence="2" type="ORF">E0H26_23010</name>
</gene>
<name>A0A4R0G8Z3_9ACTN</name>
<dbReference type="InterPro" id="IPR011330">
    <property type="entry name" value="Glyco_hydro/deAcase_b/a-brl"/>
</dbReference>
<dbReference type="InterPro" id="IPR050248">
    <property type="entry name" value="Polysacc_deacetylase_ArnD"/>
</dbReference>
<feature type="domain" description="NodB homology" evidence="1">
    <location>
        <begin position="75"/>
        <end position="256"/>
    </location>
</feature>
<evidence type="ECO:0000313" key="2">
    <source>
        <dbReference type="EMBL" id="TCB93414.1"/>
    </source>
</evidence>
<dbReference type="OrthoDB" id="3864432at2"/>
<protein>
    <submittedName>
        <fullName evidence="2">Polysaccharide deacetylase family protein</fullName>
    </submittedName>
</protein>
<sequence>MAGLKHSRRRDLLRGGVLVTFGAGLGVVGFAEAADVADRKLPIRGGAASAVVPGRPDLLGAGRLEVNWFVRTDRKLVALTFDDGPGPRWTPMVLDILHQHHVPATFFMVGERARRHAALVQGRLAGHEVGSHSWAHHDLARMSFEQAYQDLARTHRELVAVTGQEPRLLRPPYGHLAGSTTAAAARLGYQVVLWSQQMREGEFPDDPGGHARRIVADIQPGTILLAHDVGDHQRLVSLHGLPEIIDQLRAHGYEFVTVSQLLAVRQP</sequence>
<proteinExistence type="predicted"/>
<dbReference type="InterPro" id="IPR002509">
    <property type="entry name" value="NODB_dom"/>
</dbReference>
<dbReference type="GO" id="GO:0016810">
    <property type="term" value="F:hydrolase activity, acting on carbon-nitrogen (but not peptide) bonds"/>
    <property type="evidence" value="ECO:0007669"/>
    <property type="project" value="InterPro"/>
</dbReference>
<accession>A0A4R0G8Z3</accession>
<dbReference type="Gene3D" id="3.20.20.370">
    <property type="entry name" value="Glycoside hydrolase/deacetylase"/>
    <property type="match status" value="1"/>
</dbReference>
<comment type="caution">
    <text evidence="2">The sequence shown here is derived from an EMBL/GenBank/DDBJ whole genome shotgun (WGS) entry which is preliminary data.</text>
</comment>
<evidence type="ECO:0000313" key="3">
    <source>
        <dbReference type="Proteomes" id="UP000292274"/>
    </source>
</evidence>
<dbReference type="EMBL" id="SJJR01000019">
    <property type="protein sequence ID" value="TCB93414.1"/>
    <property type="molecule type" value="Genomic_DNA"/>
</dbReference>
<dbReference type="PANTHER" id="PTHR10587">
    <property type="entry name" value="GLYCOSYL TRANSFERASE-RELATED"/>
    <property type="match status" value="1"/>
</dbReference>